<dbReference type="GO" id="GO:0005737">
    <property type="term" value="C:cytoplasm"/>
    <property type="evidence" value="ECO:0007669"/>
    <property type="project" value="UniProtKB-SubCell"/>
</dbReference>
<keyword evidence="1" id="KW-0808">Transferase</keyword>
<gene>
    <name evidence="1" type="primary">rsmJ</name>
    <name evidence="3" type="ORF">H8E41_09310</name>
</gene>
<dbReference type="PANTHER" id="PTHR36112">
    <property type="entry name" value="RIBOSOMAL RNA SMALL SUBUNIT METHYLTRANSFERASE J"/>
    <property type="match status" value="1"/>
</dbReference>
<dbReference type="EMBL" id="JACNJZ010000129">
    <property type="protein sequence ID" value="MBC8318093.1"/>
    <property type="molecule type" value="Genomic_DNA"/>
</dbReference>
<proteinExistence type="inferred from homology"/>
<name>A0A8J6NG42_9BACT</name>
<dbReference type="HAMAP" id="MF_01523">
    <property type="entry name" value="16SrRNA_methyltr_J"/>
    <property type="match status" value="1"/>
</dbReference>
<dbReference type="CDD" id="cd02440">
    <property type="entry name" value="AdoMet_MTases"/>
    <property type="match status" value="1"/>
</dbReference>
<dbReference type="Pfam" id="PF04445">
    <property type="entry name" value="SAM_MT"/>
    <property type="match status" value="1"/>
</dbReference>
<keyword evidence="2" id="KW-0472">Membrane</keyword>
<keyword evidence="1" id="KW-0698">rRNA processing</keyword>
<feature type="binding site" evidence="1">
    <location>
        <begin position="109"/>
        <end position="110"/>
    </location>
    <ligand>
        <name>S-adenosyl-L-methionine</name>
        <dbReference type="ChEBI" id="CHEBI:59789"/>
    </ligand>
</feature>
<protein>
    <recommendedName>
        <fullName evidence="1">Ribosomal RNA small subunit methyltransferase J</fullName>
        <ecNumber evidence="1">2.1.1.242</ecNumber>
    </recommendedName>
    <alternativeName>
        <fullName evidence="1">16S rRNA m2G1516 methyltransferase</fullName>
    </alternativeName>
    <alternativeName>
        <fullName evidence="1">rRNA (guanine-N(2)-)-methyltransferase</fullName>
    </alternativeName>
</protein>
<dbReference type="InterPro" id="IPR029063">
    <property type="entry name" value="SAM-dependent_MTases_sf"/>
</dbReference>
<evidence type="ECO:0000256" key="1">
    <source>
        <dbReference type="HAMAP-Rule" id="MF_01523"/>
    </source>
</evidence>
<dbReference type="Proteomes" id="UP000614424">
    <property type="component" value="Unassembled WGS sequence"/>
</dbReference>
<dbReference type="GO" id="GO:0008990">
    <property type="term" value="F:rRNA (guanine-N2-)-methyltransferase activity"/>
    <property type="evidence" value="ECO:0007669"/>
    <property type="project" value="UniProtKB-UniRule"/>
</dbReference>
<feature type="binding site" evidence="1">
    <location>
        <begin position="125"/>
        <end position="126"/>
    </location>
    <ligand>
        <name>S-adenosyl-L-methionine</name>
        <dbReference type="ChEBI" id="CHEBI:59789"/>
    </ligand>
</feature>
<evidence type="ECO:0000256" key="2">
    <source>
        <dbReference type="SAM" id="Phobius"/>
    </source>
</evidence>
<keyword evidence="1" id="KW-0963">Cytoplasm</keyword>
<comment type="caution">
    <text evidence="3">The sequence shown here is derived from an EMBL/GenBank/DDBJ whole genome shotgun (WGS) entry which is preliminary data.</text>
</comment>
<dbReference type="AlphaFoldDB" id="A0A8J6NG42"/>
<comment type="subcellular location">
    <subcellularLocation>
        <location evidence="1">Cytoplasm</location>
    </subcellularLocation>
</comment>
<accession>A0A8J6NG42</accession>
<comment type="catalytic activity">
    <reaction evidence="1">
        <text>guanosine(1516) in 16S rRNA + S-adenosyl-L-methionine = N(2)-methylguanosine(1516) in 16S rRNA + S-adenosyl-L-homocysteine + H(+)</text>
        <dbReference type="Rhea" id="RHEA:43220"/>
        <dbReference type="Rhea" id="RHEA-COMP:10412"/>
        <dbReference type="Rhea" id="RHEA-COMP:10413"/>
        <dbReference type="ChEBI" id="CHEBI:15378"/>
        <dbReference type="ChEBI" id="CHEBI:57856"/>
        <dbReference type="ChEBI" id="CHEBI:59789"/>
        <dbReference type="ChEBI" id="CHEBI:74269"/>
        <dbReference type="ChEBI" id="CHEBI:74481"/>
        <dbReference type="EC" id="2.1.1.242"/>
    </reaction>
</comment>
<organism evidence="3 4">
    <name type="scientific">Candidatus Desulfobia pelagia</name>
    <dbReference type="NCBI Taxonomy" id="2841692"/>
    <lineage>
        <taxon>Bacteria</taxon>
        <taxon>Pseudomonadati</taxon>
        <taxon>Thermodesulfobacteriota</taxon>
        <taxon>Desulfobulbia</taxon>
        <taxon>Desulfobulbales</taxon>
        <taxon>Desulfobulbaceae</taxon>
        <taxon>Candidatus Desulfobia</taxon>
    </lineage>
</organism>
<dbReference type="PANTHER" id="PTHR36112:SF1">
    <property type="entry name" value="RIBOSOMAL RNA SMALL SUBUNIT METHYLTRANSFERASE J"/>
    <property type="match status" value="1"/>
</dbReference>
<keyword evidence="2" id="KW-1133">Transmembrane helix</keyword>
<feature type="transmembrane region" description="Helical" evidence="2">
    <location>
        <begin position="24"/>
        <end position="45"/>
    </location>
</feature>
<reference evidence="3 4" key="1">
    <citation type="submission" date="2020-08" db="EMBL/GenBank/DDBJ databases">
        <title>Bridging the membrane lipid divide: bacteria of the FCB group superphylum have the potential to synthesize archaeal ether lipids.</title>
        <authorList>
            <person name="Villanueva L."/>
            <person name="Von Meijenfeldt F.A.B."/>
            <person name="Westbye A.B."/>
            <person name="Yadav S."/>
            <person name="Hopmans E.C."/>
            <person name="Dutilh B.E."/>
            <person name="Sinninghe Damste J.S."/>
        </authorList>
    </citation>
    <scope>NUCLEOTIDE SEQUENCE [LARGE SCALE GENOMIC DNA]</scope>
    <source>
        <strain evidence="3">NIOZ-UU47</strain>
    </source>
</reference>
<evidence type="ECO:0000313" key="3">
    <source>
        <dbReference type="EMBL" id="MBC8318093.1"/>
    </source>
</evidence>
<dbReference type="Gene3D" id="3.40.50.150">
    <property type="entry name" value="Vaccinia Virus protein VP39"/>
    <property type="match status" value="1"/>
</dbReference>
<comment type="similarity">
    <text evidence="1">Belongs to the methyltransferase superfamily. RsmJ family.</text>
</comment>
<keyword evidence="1 3" id="KW-0489">Methyltransferase</keyword>
<evidence type="ECO:0000313" key="4">
    <source>
        <dbReference type="Proteomes" id="UP000614424"/>
    </source>
</evidence>
<dbReference type="SUPFAM" id="SSF53335">
    <property type="entry name" value="S-adenosyl-L-methionine-dependent methyltransferases"/>
    <property type="match status" value="1"/>
</dbReference>
<comment type="function">
    <text evidence="1">Specifically methylates the guanosine in position 1516 of 16S rRNA.</text>
</comment>
<dbReference type="EC" id="2.1.1.242" evidence="1"/>
<feature type="binding site" evidence="1">
    <location>
        <position position="177"/>
    </location>
    <ligand>
        <name>S-adenosyl-L-methionine</name>
        <dbReference type="ChEBI" id="CHEBI:59789"/>
    </ligand>
</feature>
<comment type="caution">
    <text evidence="1">Lacks conserved residue(s) required for the propagation of feature annotation.</text>
</comment>
<keyword evidence="2" id="KW-0812">Transmembrane</keyword>
<dbReference type="InterPro" id="IPR007536">
    <property type="entry name" value="16SrRNA_methylTrfase_J"/>
</dbReference>
<sequence>MDYYKPDIAVFCEAEQRQSEAAELALSLGLPFTVTAGGYAMLLVLTPERLELRQSGPGAPGGIAVDFASGLLRFRRLYGGGRKQPLAKAIGLKHNLCPTILDATAGLGRDSFILAALGCTVQMIERSKIIAALLQDGLDRAKQNPAINTITGRMTLVAENSIMLPPLPQQPDVIYLDPMYPHRTKSALVKKEMRLLRAVVGDDTDAPSLLEWALSQQKERVVVKRPKGAPDIDGPPPTFVIKSKNSRFDVYK</sequence>
<keyword evidence="1" id="KW-0949">S-adenosyl-L-methionine</keyword>